<proteinExistence type="predicted"/>
<dbReference type="RefSeq" id="XP_018287604.1">
    <property type="nucleotide sequence ID" value="XM_018441605.1"/>
</dbReference>
<reference evidence="2" key="1">
    <citation type="submission" date="2015-06" db="EMBL/GenBank/DDBJ databases">
        <title>Expansion of signal transduction pathways in fungi by whole-genome duplication.</title>
        <authorList>
            <consortium name="DOE Joint Genome Institute"/>
            <person name="Corrochano L.M."/>
            <person name="Kuo A."/>
            <person name="Marcet-Houben M."/>
            <person name="Polaino S."/>
            <person name="Salamov A."/>
            <person name="Villalobos J.M."/>
            <person name="Alvarez M.I."/>
            <person name="Avalos J."/>
            <person name="Benito E.P."/>
            <person name="Benoit I."/>
            <person name="Burger G."/>
            <person name="Camino L.P."/>
            <person name="Canovas D."/>
            <person name="Cerda-Olmedo E."/>
            <person name="Cheng J.-F."/>
            <person name="Dominguez A."/>
            <person name="Elias M."/>
            <person name="Eslava A.P."/>
            <person name="Glaser F."/>
            <person name="Grimwood J."/>
            <person name="Gutierrez G."/>
            <person name="Heitman J."/>
            <person name="Henrissat B."/>
            <person name="Iturriaga E.A."/>
            <person name="Lang B.F."/>
            <person name="Lavin J.L."/>
            <person name="Lee S."/>
            <person name="Li W."/>
            <person name="Lindquist E."/>
            <person name="Lopez-Garcia S."/>
            <person name="Luque E.M."/>
            <person name="Marcos A.T."/>
            <person name="Martin J."/>
            <person name="McCluskey K."/>
            <person name="Medina H.R."/>
            <person name="Miralles-Duran A."/>
            <person name="Miyazaki A."/>
            <person name="Munoz-Torres E."/>
            <person name="Oguiza J.A."/>
            <person name="Ohm R."/>
            <person name="Olmedo M."/>
            <person name="Orejas M."/>
            <person name="Ortiz-Castellanos L."/>
            <person name="Pisabarro A.G."/>
            <person name="Rodriguez-Romero J."/>
            <person name="Ruiz-Herrera J."/>
            <person name="Ruiz-Vazquez R."/>
            <person name="Sanz C."/>
            <person name="Schackwitz W."/>
            <person name="Schmutz J."/>
            <person name="Shahriari M."/>
            <person name="Shelest E."/>
            <person name="Silva-Franco F."/>
            <person name="Soanes D."/>
            <person name="Syed K."/>
            <person name="Tagua V.G."/>
            <person name="Talbot N.J."/>
            <person name="Thon M."/>
            <person name="De vries R.P."/>
            <person name="Wiebenga A."/>
            <person name="Yadav J.S."/>
            <person name="Braun E.L."/>
            <person name="Baker S."/>
            <person name="Garre V."/>
            <person name="Horwitz B."/>
            <person name="Torres-Martinez S."/>
            <person name="Idnurm A."/>
            <person name="Herrera-Estrella A."/>
            <person name="Gabaldon T."/>
            <person name="Grigoriev I.V."/>
        </authorList>
    </citation>
    <scope>NUCLEOTIDE SEQUENCE [LARGE SCALE GENOMIC DNA]</scope>
    <source>
        <strain evidence="2">NRRL 1555(-)</strain>
    </source>
</reference>
<gene>
    <name evidence="1" type="ORF">PHYBLDRAFT_66211</name>
</gene>
<keyword evidence="2" id="KW-1185">Reference proteome</keyword>
<dbReference type="Proteomes" id="UP000077315">
    <property type="component" value="Unassembled WGS sequence"/>
</dbReference>
<evidence type="ECO:0000313" key="1">
    <source>
        <dbReference type="EMBL" id="OAD69564.1"/>
    </source>
</evidence>
<organism evidence="1 2">
    <name type="scientific">Phycomyces blakesleeanus (strain ATCC 8743b / DSM 1359 / FGSC 10004 / NBRC 33097 / NRRL 1555)</name>
    <dbReference type="NCBI Taxonomy" id="763407"/>
    <lineage>
        <taxon>Eukaryota</taxon>
        <taxon>Fungi</taxon>
        <taxon>Fungi incertae sedis</taxon>
        <taxon>Mucoromycota</taxon>
        <taxon>Mucoromycotina</taxon>
        <taxon>Mucoromycetes</taxon>
        <taxon>Mucorales</taxon>
        <taxon>Phycomycetaceae</taxon>
        <taxon>Phycomyces</taxon>
    </lineage>
</organism>
<dbReference type="EMBL" id="KV440991">
    <property type="protein sequence ID" value="OAD69564.1"/>
    <property type="molecule type" value="Genomic_DNA"/>
</dbReference>
<protein>
    <submittedName>
        <fullName evidence="1">Uncharacterized protein</fullName>
    </submittedName>
</protein>
<dbReference type="VEuPathDB" id="FungiDB:PHYBLDRAFT_66211"/>
<sequence>MYKYERKGVVSVTLDWFWAIKHMETKNQNLKLVCMKVSVYKYLTAVLNSRHNPNQLQHDGTIPDRFTLVIQVGSTVRLSKDISGEVTILIIMRDITELPFDRALGWVELDCIYLLTNSVIHKKLMSTDRLLSVKPFYYCYYYR</sequence>
<dbReference type="InParanoid" id="A0A162NH44"/>
<dbReference type="GeneID" id="29002511"/>
<name>A0A162NH44_PHYB8</name>
<evidence type="ECO:0000313" key="2">
    <source>
        <dbReference type="Proteomes" id="UP000077315"/>
    </source>
</evidence>
<dbReference type="AlphaFoldDB" id="A0A162NH44"/>
<accession>A0A162NH44</accession>